<comment type="caution">
    <text evidence="2">The sequence shown here is derived from an EMBL/GenBank/DDBJ whole genome shotgun (WGS) entry which is preliminary data.</text>
</comment>
<feature type="non-terminal residue" evidence="2">
    <location>
        <position position="58"/>
    </location>
</feature>
<dbReference type="EMBL" id="CAJVPY010062421">
    <property type="protein sequence ID" value="CAG8822640.1"/>
    <property type="molecule type" value="Genomic_DNA"/>
</dbReference>
<dbReference type="Proteomes" id="UP000789405">
    <property type="component" value="Unassembled WGS sequence"/>
</dbReference>
<sequence>IVTQHQHSLSQPDIDPPAIPARPLSSTFSQINVADFKETLSSPHSTNTVRSDDANNNT</sequence>
<keyword evidence="3" id="KW-1185">Reference proteome</keyword>
<gene>
    <name evidence="2" type="ORF">DERYTH_LOCUS27342</name>
</gene>
<name>A0A9N9PJH9_9GLOM</name>
<protein>
    <submittedName>
        <fullName evidence="2">24304_t:CDS:1</fullName>
    </submittedName>
</protein>
<reference evidence="2" key="1">
    <citation type="submission" date="2021-06" db="EMBL/GenBank/DDBJ databases">
        <authorList>
            <person name="Kallberg Y."/>
            <person name="Tangrot J."/>
            <person name="Rosling A."/>
        </authorList>
    </citation>
    <scope>NUCLEOTIDE SEQUENCE</scope>
    <source>
        <strain evidence="2">MA453B</strain>
    </source>
</reference>
<feature type="region of interest" description="Disordered" evidence="1">
    <location>
        <begin position="38"/>
        <end position="58"/>
    </location>
</feature>
<feature type="region of interest" description="Disordered" evidence="1">
    <location>
        <begin position="1"/>
        <end position="25"/>
    </location>
</feature>
<proteinExistence type="predicted"/>
<organism evidence="2 3">
    <name type="scientific">Dentiscutata erythropus</name>
    <dbReference type="NCBI Taxonomy" id="1348616"/>
    <lineage>
        <taxon>Eukaryota</taxon>
        <taxon>Fungi</taxon>
        <taxon>Fungi incertae sedis</taxon>
        <taxon>Mucoromycota</taxon>
        <taxon>Glomeromycotina</taxon>
        <taxon>Glomeromycetes</taxon>
        <taxon>Diversisporales</taxon>
        <taxon>Gigasporaceae</taxon>
        <taxon>Dentiscutata</taxon>
    </lineage>
</organism>
<evidence type="ECO:0000313" key="3">
    <source>
        <dbReference type="Proteomes" id="UP000789405"/>
    </source>
</evidence>
<feature type="compositionally biased region" description="Polar residues" evidence="1">
    <location>
        <begin position="39"/>
        <end position="58"/>
    </location>
</feature>
<feature type="compositionally biased region" description="Polar residues" evidence="1">
    <location>
        <begin position="1"/>
        <end position="11"/>
    </location>
</feature>
<dbReference type="AlphaFoldDB" id="A0A9N9PJH9"/>
<evidence type="ECO:0000256" key="1">
    <source>
        <dbReference type="SAM" id="MobiDB-lite"/>
    </source>
</evidence>
<accession>A0A9N9PJH9</accession>
<evidence type="ECO:0000313" key="2">
    <source>
        <dbReference type="EMBL" id="CAG8822640.1"/>
    </source>
</evidence>
<feature type="non-terminal residue" evidence="2">
    <location>
        <position position="1"/>
    </location>
</feature>